<name>A0A3G4ZY86_9VIRU</name>
<evidence type="ECO:0000259" key="4">
    <source>
        <dbReference type="Pfam" id="PF21485"/>
    </source>
</evidence>
<dbReference type="PROSITE" id="PS00302">
    <property type="entry name" value="IF5A_HYPUSINE"/>
    <property type="match status" value="1"/>
</dbReference>
<dbReference type="PANTHER" id="PTHR11673">
    <property type="entry name" value="TRANSLATION INITIATION FACTOR 5A FAMILY MEMBER"/>
    <property type="match status" value="1"/>
</dbReference>
<dbReference type="InterPro" id="IPR048670">
    <property type="entry name" value="IF5A-like_N"/>
</dbReference>
<dbReference type="Pfam" id="PF21485">
    <property type="entry name" value="IF5A-like_N"/>
    <property type="match status" value="1"/>
</dbReference>
<feature type="domain" description="Translation initiation factor 5A-like N-terminal" evidence="4">
    <location>
        <begin position="15"/>
        <end position="71"/>
    </location>
</feature>
<dbReference type="InterPro" id="IPR001884">
    <property type="entry name" value="IF5A-like"/>
</dbReference>
<keyword evidence="5" id="KW-0396">Initiation factor</keyword>
<dbReference type="InterPro" id="IPR019769">
    <property type="entry name" value="Trans_elong_IF5A_hypusine_site"/>
</dbReference>
<evidence type="ECO:0000256" key="3">
    <source>
        <dbReference type="ARBA" id="ARBA00023071"/>
    </source>
</evidence>
<sequence length="104" mass="11822">MDEDDDFNYDGMDKISVGSIKLNMVVMLKCRPCRITYYHAGKTGKHGAAKAVIKGTDIITDKHYEHSKSTSKDAWLPVVKRVSFKFVDYQDGYLSVIESLRLVM</sequence>
<protein>
    <submittedName>
        <fullName evidence="5">Eukaryotic translation initiation factor 5a</fullName>
    </submittedName>
</protein>
<reference evidence="5" key="1">
    <citation type="submission" date="2018-10" db="EMBL/GenBank/DDBJ databases">
        <title>Hidden diversity of soil giant viruses.</title>
        <authorList>
            <person name="Schulz F."/>
            <person name="Alteio L."/>
            <person name="Goudeau D."/>
            <person name="Ryan E.M."/>
            <person name="Malmstrom R.R."/>
            <person name="Blanchard J."/>
            <person name="Woyke T."/>
        </authorList>
    </citation>
    <scope>NUCLEOTIDE SEQUENCE</scope>
    <source>
        <strain evidence="5">GAV1</strain>
    </source>
</reference>
<evidence type="ECO:0000313" key="5">
    <source>
        <dbReference type="EMBL" id="AYV79872.1"/>
    </source>
</evidence>
<comment type="similarity">
    <text evidence="1">Belongs to the eIF-5A family.</text>
</comment>
<evidence type="ECO:0000256" key="2">
    <source>
        <dbReference type="ARBA" id="ARBA00022917"/>
    </source>
</evidence>
<dbReference type="Gene3D" id="2.30.30.30">
    <property type="match status" value="1"/>
</dbReference>
<organism evidence="5">
    <name type="scientific">Gaeavirus sp</name>
    <dbReference type="NCBI Taxonomy" id="2487767"/>
    <lineage>
        <taxon>Viruses</taxon>
        <taxon>Varidnaviria</taxon>
        <taxon>Bamfordvirae</taxon>
        <taxon>Nucleocytoviricota</taxon>
        <taxon>Megaviricetes</taxon>
        <taxon>Imitervirales</taxon>
        <taxon>Mimiviridae</taxon>
        <taxon>Klosneuvirinae</taxon>
    </lineage>
</organism>
<keyword evidence="3" id="KW-0385">Hypusine</keyword>
<evidence type="ECO:0000256" key="1">
    <source>
        <dbReference type="ARBA" id="ARBA00006016"/>
    </source>
</evidence>
<dbReference type="SUPFAM" id="SSF50104">
    <property type="entry name" value="Translation proteins SH3-like domain"/>
    <property type="match status" value="1"/>
</dbReference>
<dbReference type="GO" id="GO:0003723">
    <property type="term" value="F:RNA binding"/>
    <property type="evidence" value="ECO:0007669"/>
    <property type="project" value="InterPro"/>
</dbReference>
<keyword evidence="2" id="KW-0648">Protein biosynthesis</keyword>
<dbReference type="InterPro" id="IPR008991">
    <property type="entry name" value="Translation_prot_SH3-like_sf"/>
</dbReference>
<dbReference type="EMBL" id="MK072199">
    <property type="protein sequence ID" value="AYV79872.1"/>
    <property type="molecule type" value="Genomic_DNA"/>
</dbReference>
<dbReference type="InterPro" id="IPR014722">
    <property type="entry name" value="Rib_uL2_dom2"/>
</dbReference>
<dbReference type="GO" id="GO:0043022">
    <property type="term" value="F:ribosome binding"/>
    <property type="evidence" value="ECO:0007669"/>
    <property type="project" value="InterPro"/>
</dbReference>
<proteinExistence type="inferred from homology"/>
<gene>
    <name evidence="5" type="ORF">Gaeavirus1_9</name>
</gene>
<accession>A0A3G4ZY86</accession>